<feature type="signal peptide" evidence="1">
    <location>
        <begin position="1"/>
        <end position="19"/>
    </location>
</feature>
<dbReference type="Proteomes" id="UP000248395">
    <property type="component" value="Unassembled WGS sequence"/>
</dbReference>
<comment type="caution">
    <text evidence="3">The sequence shown here is derived from an EMBL/GenBank/DDBJ whole genome shotgun (WGS) entry which is preliminary data.</text>
</comment>
<evidence type="ECO:0000256" key="1">
    <source>
        <dbReference type="SAM" id="SignalP"/>
    </source>
</evidence>
<gene>
    <name evidence="3" type="ORF">DFR38_11026</name>
</gene>
<reference evidence="3 4" key="1">
    <citation type="submission" date="2018-05" db="EMBL/GenBank/DDBJ databases">
        <title>Genomic Encyclopedia of Type Strains, Phase IV (KMG-IV): sequencing the most valuable type-strain genomes for metagenomic binning, comparative biology and taxonomic classification.</title>
        <authorList>
            <person name="Goeker M."/>
        </authorList>
    </citation>
    <scope>NUCLEOTIDE SEQUENCE [LARGE SCALE GENOMIC DNA]</scope>
    <source>
        <strain evidence="3 4">DSM 25134</strain>
    </source>
</reference>
<keyword evidence="4" id="KW-1185">Reference proteome</keyword>
<name>A0A318J9G6_9NEIS</name>
<sequence length="187" mass="19721">MNKRLCIALLLGMSMIACTTTMPANQASHVSKRQAIDANAEETLNDLYHQAKGSRELVAKAKGVLVFPSVLTAGFMVGGAYGEGELRIGNEQAGYYKTMTGSIGFQAGAQSKAIIFLFMTQEALDHFRQGNGWTAGVDANVALLTIGADGSVDTETAKAPVVGFVLTNGGLMFNVSLQGTKVSRLNL</sequence>
<dbReference type="Pfam" id="PF04366">
    <property type="entry name" value="Ysc84"/>
    <property type="match status" value="1"/>
</dbReference>
<dbReference type="RefSeq" id="WP_059284494.1">
    <property type="nucleotide sequence ID" value="NZ_LNQU01000002.1"/>
</dbReference>
<dbReference type="InterPro" id="IPR007461">
    <property type="entry name" value="Ysc84_actin-binding"/>
</dbReference>
<accession>A0A318J9G6</accession>
<evidence type="ECO:0000313" key="3">
    <source>
        <dbReference type="EMBL" id="PXX45928.1"/>
    </source>
</evidence>
<feature type="domain" description="Ysc84 actin-binding" evidence="2">
    <location>
        <begin position="100"/>
        <end position="183"/>
    </location>
</feature>
<organism evidence="3 4">
    <name type="scientific">Aquitalea magnusonii</name>
    <dbReference type="NCBI Taxonomy" id="332411"/>
    <lineage>
        <taxon>Bacteria</taxon>
        <taxon>Pseudomonadati</taxon>
        <taxon>Pseudomonadota</taxon>
        <taxon>Betaproteobacteria</taxon>
        <taxon>Neisseriales</taxon>
        <taxon>Chromobacteriaceae</taxon>
        <taxon>Aquitalea</taxon>
    </lineage>
</organism>
<evidence type="ECO:0000313" key="4">
    <source>
        <dbReference type="Proteomes" id="UP000248395"/>
    </source>
</evidence>
<protein>
    <submittedName>
        <fullName evidence="3">Lipid-binding SYLF domain-containing protein</fullName>
    </submittedName>
</protein>
<feature type="chain" id="PRO_5016334905" evidence="1">
    <location>
        <begin position="20"/>
        <end position="187"/>
    </location>
</feature>
<keyword evidence="1" id="KW-0732">Signal</keyword>
<dbReference type="EMBL" id="QJKC01000010">
    <property type="protein sequence ID" value="PXX45928.1"/>
    <property type="molecule type" value="Genomic_DNA"/>
</dbReference>
<dbReference type="PROSITE" id="PS51257">
    <property type="entry name" value="PROKAR_LIPOPROTEIN"/>
    <property type="match status" value="1"/>
</dbReference>
<proteinExistence type="predicted"/>
<dbReference type="AlphaFoldDB" id="A0A318J9G6"/>
<dbReference type="CDD" id="cd11524">
    <property type="entry name" value="SYLF"/>
    <property type="match status" value="1"/>
</dbReference>
<evidence type="ECO:0000259" key="2">
    <source>
        <dbReference type="Pfam" id="PF04366"/>
    </source>
</evidence>